<keyword evidence="1" id="KW-0472">Membrane</keyword>
<dbReference type="Pfam" id="PF10086">
    <property type="entry name" value="YhfC"/>
    <property type="match status" value="2"/>
</dbReference>
<protein>
    <submittedName>
        <fullName evidence="2">Uncharacterized protein</fullName>
    </submittedName>
</protein>
<feature type="transmembrane region" description="Helical" evidence="1">
    <location>
        <begin position="144"/>
        <end position="165"/>
    </location>
</feature>
<dbReference type="EMBL" id="CP036425">
    <property type="protein sequence ID" value="QDU34735.1"/>
    <property type="molecule type" value="Genomic_DNA"/>
</dbReference>
<dbReference type="OrthoDB" id="3078787at2"/>
<proteinExistence type="predicted"/>
<keyword evidence="1" id="KW-1133">Transmembrane helix</keyword>
<feature type="transmembrane region" description="Helical" evidence="1">
    <location>
        <begin position="12"/>
        <end position="30"/>
    </location>
</feature>
<feature type="transmembrane region" description="Helical" evidence="1">
    <location>
        <begin position="212"/>
        <end position="236"/>
    </location>
</feature>
<keyword evidence="1" id="KW-0812">Transmembrane</keyword>
<dbReference type="AlphaFoldDB" id="A0A517YWY4"/>
<feature type="transmembrane region" description="Helical" evidence="1">
    <location>
        <begin position="281"/>
        <end position="311"/>
    </location>
</feature>
<feature type="transmembrane region" description="Helical" evidence="1">
    <location>
        <begin position="323"/>
        <end position="341"/>
    </location>
</feature>
<name>A0A517YWY4_9BACT</name>
<evidence type="ECO:0000313" key="2">
    <source>
        <dbReference type="EMBL" id="QDU34735.1"/>
    </source>
</evidence>
<evidence type="ECO:0000313" key="3">
    <source>
        <dbReference type="Proteomes" id="UP000317369"/>
    </source>
</evidence>
<gene>
    <name evidence="2" type="ORF">KS4_28090</name>
</gene>
<sequence length="392" mass="43127">MKKQSTKKLFTLIYIPALILILGLLIVSQINKQQTFYEQEFTQDQPTTTSFSQPLDLTISPDQIRKDIQVNLTQGLFKYQLIDPTGNSADSFSMGQGSINNPLSFKPLPPGQYKVDISLENAIGSASITITGANHIPFLATASLFLPGLLMLLVSATFIFIGIHIYPAKARYFFIGAAIWFVGVLLKFAWAIPTNNIIVKSIYNVLPETSALIIASIYIGLLTGIFEIGITILAAYRFKSLSLTPSRAITIGLGAGVIEAILLGLTALIAAPFAAEQNQNLTFFLVIAASLERTLTILCHIASRLLVFYAVATKRWYHNITGFMLLTMIDIAAGYYLLAQMNASQVYWLYLAIAPFAIISLILIPYLATRWPQSIEATSQSDTQPETPRQTT</sequence>
<reference evidence="2 3" key="1">
    <citation type="submission" date="2019-02" db="EMBL/GenBank/DDBJ databases">
        <title>Deep-cultivation of Planctomycetes and their phenomic and genomic characterization uncovers novel biology.</title>
        <authorList>
            <person name="Wiegand S."/>
            <person name="Jogler M."/>
            <person name="Boedeker C."/>
            <person name="Pinto D."/>
            <person name="Vollmers J."/>
            <person name="Rivas-Marin E."/>
            <person name="Kohn T."/>
            <person name="Peeters S.H."/>
            <person name="Heuer A."/>
            <person name="Rast P."/>
            <person name="Oberbeckmann S."/>
            <person name="Bunk B."/>
            <person name="Jeske O."/>
            <person name="Meyerdierks A."/>
            <person name="Storesund J.E."/>
            <person name="Kallscheuer N."/>
            <person name="Luecker S."/>
            <person name="Lage O.M."/>
            <person name="Pohl T."/>
            <person name="Merkel B.J."/>
            <person name="Hornburger P."/>
            <person name="Mueller R.-W."/>
            <person name="Bruemmer F."/>
            <person name="Labrenz M."/>
            <person name="Spormann A.M."/>
            <person name="Op den Camp H."/>
            <person name="Overmann J."/>
            <person name="Amann R."/>
            <person name="Jetten M.S.M."/>
            <person name="Mascher T."/>
            <person name="Medema M.H."/>
            <person name="Devos D.P."/>
            <person name="Kaster A.-K."/>
            <person name="Ovreas L."/>
            <person name="Rohde M."/>
            <person name="Galperin M.Y."/>
            <person name="Jogler C."/>
        </authorList>
    </citation>
    <scope>NUCLEOTIDE SEQUENCE [LARGE SCALE GENOMIC DNA]</scope>
    <source>
        <strain evidence="2 3">KS4</strain>
    </source>
</reference>
<keyword evidence="3" id="KW-1185">Reference proteome</keyword>
<organism evidence="2 3">
    <name type="scientific">Poriferisphaera corsica</name>
    <dbReference type="NCBI Taxonomy" id="2528020"/>
    <lineage>
        <taxon>Bacteria</taxon>
        <taxon>Pseudomonadati</taxon>
        <taxon>Planctomycetota</taxon>
        <taxon>Phycisphaerae</taxon>
        <taxon>Phycisphaerales</taxon>
        <taxon>Phycisphaeraceae</taxon>
        <taxon>Poriferisphaera</taxon>
    </lineage>
</organism>
<feature type="transmembrane region" description="Helical" evidence="1">
    <location>
        <begin position="172"/>
        <end position="192"/>
    </location>
</feature>
<accession>A0A517YWY4</accession>
<dbReference type="Proteomes" id="UP000317369">
    <property type="component" value="Chromosome"/>
</dbReference>
<dbReference type="RefSeq" id="WP_145078991.1">
    <property type="nucleotide sequence ID" value="NZ_CP036425.1"/>
</dbReference>
<evidence type="ECO:0000256" key="1">
    <source>
        <dbReference type="SAM" id="Phobius"/>
    </source>
</evidence>
<feature type="transmembrane region" description="Helical" evidence="1">
    <location>
        <begin position="248"/>
        <end position="275"/>
    </location>
</feature>
<dbReference type="InterPro" id="IPR011397">
    <property type="entry name" value="YhfC"/>
</dbReference>
<feature type="transmembrane region" description="Helical" evidence="1">
    <location>
        <begin position="347"/>
        <end position="368"/>
    </location>
</feature>
<dbReference type="KEGG" id="pcor:KS4_28090"/>